<comment type="similarity">
    <text evidence="1">Belongs to the universal stress protein A family.</text>
</comment>
<proteinExistence type="inferred from homology"/>
<dbReference type="CDD" id="cd00293">
    <property type="entry name" value="USP-like"/>
    <property type="match status" value="1"/>
</dbReference>
<dbReference type="PANTHER" id="PTHR46268">
    <property type="entry name" value="STRESS RESPONSE PROTEIN NHAX"/>
    <property type="match status" value="1"/>
</dbReference>
<dbReference type="SUPFAM" id="SSF52402">
    <property type="entry name" value="Adenine nucleotide alpha hydrolases-like"/>
    <property type="match status" value="2"/>
</dbReference>
<protein>
    <submittedName>
        <fullName evidence="3">Universal stress protein</fullName>
    </submittedName>
</protein>
<dbReference type="PRINTS" id="PR01438">
    <property type="entry name" value="UNVRSLSTRESS"/>
</dbReference>
<dbReference type="Pfam" id="PF00582">
    <property type="entry name" value="Usp"/>
    <property type="match status" value="1"/>
</dbReference>
<comment type="caution">
    <text evidence="3">The sequence shown here is derived from an EMBL/GenBank/DDBJ whole genome shotgun (WGS) entry which is preliminary data.</text>
</comment>
<organism evidence="3 4">
    <name type="scientific">Poritiphilus flavus</name>
    <dbReference type="NCBI Taxonomy" id="2697053"/>
    <lineage>
        <taxon>Bacteria</taxon>
        <taxon>Pseudomonadati</taxon>
        <taxon>Bacteroidota</taxon>
        <taxon>Flavobacteriia</taxon>
        <taxon>Flavobacteriales</taxon>
        <taxon>Flavobacteriaceae</taxon>
        <taxon>Poritiphilus</taxon>
    </lineage>
</organism>
<accession>A0A6L9EB11</accession>
<dbReference type="InterPro" id="IPR006016">
    <property type="entry name" value="UspA"/>
</dbReference>
<dbReference type="PANTHER" id="PTHR46268:SF6">
    <property type="entry name" value="UNIVERSAL STRESS PROTEIN UP12"/>
    <property type="match status" value="1"/>
</dbReference>
<dbReference type="AlphaFoldDB" id="A0A6L9EB11"/>
<dbReference type="EMBL" id="WXYO01000003">
    <property type="protein sequence ID" value="NAS11926.1"/>
    <property type="molecule type" value="Genomic_DNA"/>
</dbReference>
<name>A0A6L9EB11_9FLAO</name>
<keyword evidence="4" id="KW-1185">Reference proteome</keyword>
<evidence type="ECO:0000313" key="3">
    <source>
        <dbReference type="EMBL" id="NAS11926.1"/>
    </source>
</evidence>
<evidence type="ECO:0000313" key="4">
    <source>
        <dbReference type="Proteomes" id="UP000475249"/>
    </source>
</evidence>
<sequence>MKKILLPTDFSENAWNAIAYALALFSKEECRFYVMNAFQTGPSSLTGMMNKGRETRLYQATKDSSQIALSDLEDRIYSSGKAKDHHQFEFLLLSDPLLQAIGKTVIDKDIDFVFMGTQGASGLKGVFLGSNAVRVIREIDFCPIVAVPAGYEFQGLSEILFATGYEHLYEKYELQPMLQLARLWNSRIQVVHVNKEKELVPAKEKAREVLGKRLKGQKYELVDLANGSKINEAIRDLTAENPEIGMVAIIDYWHSFLEKLTREPVVKKIAFKTKVPFLVMHLID</sequence>
<dbReference type="Proteomes" id="UP000475249">
    <property type="component" value="Unassembled WGS sequence"/>
</dbReference>
<reference evidence="3 4" key="1">
    <citation type="submission" date="2020-01" db="EMBL/GenBank/DDBJ databases">
        <title>Bacteria diversity of Porities sp.</title>
        <authorList>
            <person name="Wang G."/>
        </authorList>
    </citation>
    <scope>NUCLEOTIDE SEQUENCE [LARGE SCALE GENOMIC DNA]</scope>
    <source>
        <strain evidence="3 4">R33</strain>
    </source>
</reference>
<dbReference type="RefSeq" id="WP_161434960.1">
    <property type="nucleotide sequence ID" value="NZ_WXYO01000003.1"/>
</dbReference>
<evidence type="ECO:0000259" key="2">
    <source>
        <dbReference type="Pfam" id="PF00582"/>
    </source>
</evidence>
<dbReference type="Gene3D" id="3.40.50.12370">
    <property type="match status" value="1"/>
</dbReference>
<dbReference type="InterPro" id="IPR006015">
    <property type="entry name" value="Universal_stress_UspA"/>
</dbReference>
<gene>
    <name evidence="3" type="ORF">GTQ38_07940</name>
</gene>
<evidence type="ECO:0000256" key="1">
    <source>
        <dbReference type="ARBA" id="ARBA00008791"/>
    </source>
</evidence>
<feature type="domain" description="UspA" evidence="2">
    <location>
        <begin position="1"/>
        <end position="147"/>
    </location>
</feature>